<evidence type="ECO:0000256" key="5">
    <source>
        <dbReference type="ARBA" id="ARBA00007417"/>
    </source>
</evidence>
<evidence type="ECO:0000256" key="6">
    <source>
        <dbReference type="ARBA" id="ARBA00022619"/>
    </source>
</evidence>
<comment type="similarity">
    <text evidence="4 14">In the N-terminal section; belongs to the cytidine and deoxycytidylate deaminase family.</text>
</comment>
<feature type="region of interest" description="Disordered" evidence="15">
    <location>
        <begin position="343"/>
        <end position="373"/>
    </location>
</feature>
<evidence type="ECO:0000259" key="16">
    <source>
        <dbReference type="PROSITE" id="PS51747"/>
    </source>
</evidence>
<dbReference type="EC" id="3.5.4.26" evidence="14"/>
<comment type="catalytic activity">
    <reaction evidence="12 14">
        <text>5-amino-6-(5-phospho-D-ribitylamino)uracil + NADP(+) = 5-amino-6-(5-phospho-D-ribosylamino)uracil + NADPH + H(+)</text>
        <dbReference type="Rhea" id="RHEA:17845"/>
        <dbReference type="ChEBI" id="CHEBI:15378"/>
        <dbReference type="ChEBI" id="CHEBI:57783"/>
        <dbReference type="ChEBI" id="CHEBI:58349"/>
        <dbReference type="ChEBI" id="CHEBI:58421"/>
        <dbReference type="ChEBI" id="CHEBI:58453"/>
        <dbReference type="EC" id="1.1.1.193"/>
    </reaction>
</comment>
<evidence type="ECO:0000313" key="17">
    <source>
        <dbReference type="EMBL" id="GAA4284410.1"/>
    </source>
</evidence>
<feature type="domain" description="CMP/dCMP-type deaminase" evidence="16">
    <location>
        <begin position="10"/>
        <end position="127"/>
    </location>
</feature>
<evidence type="ECO:0000256" key="7">
    <source>
        <dbReference type="ARBA" id="ARBA00022723"/>
    </source>
</evidence>
<dbReference type="InterPro" id="IPR016193">
    <property type="entry name" value="Cytidine_deaminase-like"/>
</dbReference>
<accession>A0ABP8EKH7</accession>
<dbReference type="EC" id="1.1.1.193" evidence="14"/>
<gene>
    <name evidence="17" type="primary">ribD</name>
    <name evidence="17" type="ORF">GCM10022261_19410</name>
</gene>
<evidence type="ECO:0000256" key="14">
    <source>
        <dbReference type="PIRNR" id="PIRNR006769"/>
    </source>
</evidence>
<comment type="catalytic activity">
    <reaction evidence="13 14">
        <text>2,5-diamino-6-hydroxy-4-(5-phosphoribosylamino)-pyrimidine + H2O + H(+) = 5-amino-6-(5-phospho-D-ribosylamino)uracil + NH4(+)</text>
        <dbReference type="Rhea" id="RHEA:21868"/>
        <dbReference type="ChEBI" id="CHEBI:15377"/>
        <dbReference type="ChEBI" id="CHEBI:15378"/>
        <dbReference type="ChEBI" id="CHEBI:28938"/>
        <dbReference type="ChEBI" id="CHEBI:58453"/>
        <dbReference type="ChEBI" id="CHEBI:58614"/>
        <dbReference type="EC" id="3.5.4.26"/>
    </reaction>
</comment>
<keyword evidence="10 14" id="KW-0560">Oxidoreductase</keyword>
<evidence type="ECO:0000313" key="18">
    <source>
        <dbReference type="Proteomes" id="UP001501586"/>
    </source>
</evidence>
<reference evidence="18" key="1">
    <citation type="journal article" date="2019" name="Int. J. Syst. Evol. Microbiol.">
        <title>The Global Catalogue of Microorganisms (GCM) 10K type strain sequencing project: providing services to taxonomists for standard genome sequencing and annotation.</title>
        <authorList>
            <consortium name="The Broad Institute Genomics Platform"/>
            <consortium name="The Broad Institute Genome Sequencing Center for Infectious Disease"/>
            <person name="Wu L."/>
            <person name="Ma J."/>
        </authorList>
    </citation>
    <scope>NUCLEOTIDE SEQUENCE [LARGE SCALE GENOMIC DNA]</scope>
    <source>
        <strain evidence="18">JCM 17458</strain>
    </source>
</reference>
<keyword evidence="7 14" id="KW-0479">Metal-binding</keyword>
<dbReference type="NCBIfam" id="TIGR00326">
    <property type="entry name" value="eubact_ribD"/>
    <property type="match status" value="1"/>
</dbReference>
<dbReference type="Gene3D" id="3.40.430.10">
    <property type="entry name" value="Dihydrofolate Reductase, subunit A"/>
    <property type="match status" value="2"/>
</dbReference>
<dbReference type="SUPFAM" id="SSF53927">
    <property type="entry name" value="Cytidine deaminase-like"/>
    <property type="match status" value="1"/>
</dbReference>
<dbReference type="InterPro" id="IPR016192">
    <property type="entry name" value="APOBEC/CMP_deaminase_Zn-bd"/>
</dbReference>
<keyword evidence="6 14" id="KW-0686">Riboflavin biosynthesis</keyword>
<evidence type="ECO:0000256" key="15">
    <source>
        <dbReference type="SAM" id="MobiDB-lite"/>
    </source>
</evidence>
<evidence type="ECO:0000256" key="12">
    <source>
        <dbReference type="ARBA" id="ARBA00049861"/>
    </source>
</evidence>
<evidence type="ECO:0000256" key="3">
    <source>
        <dbReference type="ARBA" id="ARBA00004910"/>
    </source>
</evidence>
<dbReference type="EMBL" id="BAABAZ010000006">
    <property type="protein sequence ID" value="GAA4284410.1"/>
    <property type="molecule type" value="Genomic_DNA"/>
</dbReference>
<evidence type="ECO:0000256" key="1">
    <source>
        <dbReference type="ARBA" id="ARBA00002151"/>
    </source>
</evidence>
<dbReference type="Proteomes" id="UP001501586">
    <property type="component" value="Unassembled WGS sequence"/>
</dbReference>
<evidence type="ECO:0000256" key="13">
    <source>
        <dbReference type="ARBA" id="ARBA00049886"/>
    </source>
</evidence>
<comment type="pathway">
    <text evidence="2 14">Cofactor biosynthesis; riboflavin biosynthesis; 5-amino-6-(D-ribitylamino)uracil from GTP: step 2/4.</text>
</comment>
<keyword evidence="9 14" id="KW-0521">NADP</keyword>
<comment type="pathway">
    <text evidence="3 14">Cofactor biosynthesis; riboflavin biosynthesis; 5-amino-6-(D-ribitylamino)uracil from GTP: step 3/4.</text>
</comment>
<dbReference type="InterPro" id="IPR002125">
    <property type="entry name" value="CMP_dCMP_dom"/>
</dbReference>
<evidence type="ECO:0000256" key="2">
    <source>
        <dbReference type="ARBA" id="ARBA00004882"/>
    </source>
</evidence>
<protein>
    <recommendedName>
        <fullName evidence="14">Riboflavin biosynthesis protein RibD</fullName>
    </recommendedName>
    <domain>
        <recommendedName>
            <fullName evidence="14">Diaminohydroxyphosphoribosylaminopyrimidine deaminase</fullName>
            <shortName evidence="14">DRAP deaminase</shortName>
            <ecNumber evidence="14">3.5.4.26</ecNumber>
        </recommendedName>
        <alternativeName>
            <fullName evidence="14">Riboflavin-specific deaminase</fullName>
        </alternativeName>
    </domain>
    <domain>
        <recommendedName>
            <fullName evidence="14">5-amino-6-(5-phosphoribosylamino)uracil reductase</fullName>
            <ecNumber evidence="14">1.1.1.193</ecNumber>
        </recommendedName>
        <alternativeName>
            <fullName evidence="14">HTP reductase</fullName>
        </alternativeName>
    </domain>
</protein>
<organism evidence="17 18">
    <name type="scientific">Brevibacterium daeguense</name>
    <dbReference type="NCBI Taxonomy" id="909936"/>
    <lineage>
        <taxon>Bacteria</taxon>
        <taxon>Bacillati</taxon>
        <taxon>Actinomycetota</taxon>
        <taxon>Actinomycetes</taxon>
        <taxon>Micrococcales</taxon>
        <taxon>Brevibacteriaceae</taxon>
        <taxon>Brevibacterium</taxon>
    </lineage>
</organism>
<dbReference type="PANTHER" id="PTHR38011:SF7">
    <property type="entry name" value="2,5-DIAMINO-6-RIBOSYLAMINO-4(3H)-PYRIMIDINONE 5'-PHOSPHATE REDUCTASE"/>
    <property type="match status" value="1"/>
</dbReference>
<dbReference type="InterPro" id="IPR002734">
    <property type="entry name" value="RibDG_C"/>
</dbReference>
<dbReference type="SUPFAM" id="SSF53597">
    <property type="entry name" value="Dihydrofolate reductase-like"/>
    <property type="match status" value="1"/>
</dbReference>
<dbReference type="PANTHER" id="PTHR38011">
    <property type="entry name" value="DIHYDROFOLATE REDUCTASE FAMILY PROTEIN (AFU_ORTHOLOGUE AFUA_8G06820)"/>
    <property type="match status" value="1"/>
</dbReference>
<keyword evidence="8 14" id="KW-0862">Zinc</keyword>
<comment type="cofactor">
    <cofactor evidence="14">
        <name>Zn(2+)</name>
        <dbReference type="ChEBI" id="CHEBI:29105"/>
    </cofactor>
    <text evidence="14">Binds 1 zinc ion.</text>
</comment>
<keyword evidence="14" id="KW-0378">Hydrolase</keyword>
<dbReference type="Pfam" id="PF00383">
    <property type="entry name" value="dCMP_cyt_deam_1"/>
    <property type="match status" value="1"/>
</dbReference>
<name>A0ABP8EKH7_9MICO</name>
<dbReference type="InterPro" id="IPR004794">
    <property type="entry name" value="Eubact_RibD"/>
</dbReference>
<comment type="function">
    <text evidence="1 14">Converts 2,5-diamino-6-(ribosylamino)-4(3h)-pyrimidinone 5'-phosphate into 5-amino-6-(ribosylamino)-2,4(1h,3h)-pyrimidinedione 5'-phosphate.</text>
</comment>
<sequence>MDADRTVFSYSDTEAMRVALDAAGHGVRGANPLVGAAVRGADGTLAVGWHRGAGTPHAEVDALLRARSEGIDLTDSTLYVSLEPCNHTGRTGPCADLIADAGIPRVVYAYPDLHHTAAGGAERLRDLGVEVVGGLLADDAHALNARWFAAKAAHRPFVTLKLAQSLDGRIAAADGTSRWISSQESRDHVHALRARVDAILVGTGTAIADNPRLTARDEGGRERAEQPVPVVLGEREIPADSHLGRNPATLRLHTHDPAEAVRQLGAAGIEHLLVEGGAHVAGAFLAADLVDEIELYIAPLLLGEGLPAVRGLEVATLSDAYRFTPDFAGPEAPARLGPDVFLRLVPAPDPNRSDADPDCSASDQHPSERDTAD</sequence>
<dbReference type="Gene3D" id="3.40.140.10">
    <property type="entry name" value="Cytidine Deaminase, domain 2"/>
    <property type="match status" value="1"/>
</dbReference>
<evidence type="ECO:0000256" key="10">
    <source>
        <dbReference type="ARBA" id="ARBA00023002"/>
    </source>
</evidence>
<dbReference type="RefSeq" id="WP_236866259.1">
    <property type="nucleotide sequence ID" value="NZ_BAABAZ010000006.1"/>
</dbReference>
<dbReference type="PROSITE" id="PS00903">
    <property type="entry name" value="CYT_DCMP_DEAMINASES_1"/>
    <property type="match status" value="1"/>
</dbReference>
<dbReference type="PIRSF" id="PIRSF006769">
    <property type="entry name" value="RibD"/>
    <property type="match status" value="1"/>
</dbReference>
<dbReference type="Pfam" id="PF01872">
    <property type="entry name" value="RibD_C"/>
    <property type="match status" value="1"/>
</dbReference>
<dbReference type="PROSITE" id="PS51747">
    <property type="entry name" value="CYT_DCMP_DEAMINASES_2"/>
    <property type="match status" value="1"/>
</dbReference>
<comment type="similarity">
    <text evidence="5 14">In the C-terminal section; belongs to the HTP reductase family.</text>
</comment>
<dbReference type="InterPro" id="IPR050765">
    <property type="entry name" value="Riboflavin_Biosynth_HTPR"/>
</dbReference>
<evidence type="ECO:0000256" key="9">
    <source>
        <dbReference type="ARBA" id="ARBA00022857"/>
    </source>
</evidence>
<evidence type="ECO:0000256" key="11">
    <source>
        <dbReference type="ARBA" id="ARBA00023268"/>
    </source>
</evidence>
<dbReference type="InterPro" id="IPR024072">
    <property type="entry name" value="DHFR-like_dom_sf"/>
</dbReference>
<evidence type="ECO:0000256" key="8">
    <source>
        <dbReference type="ARBA" id="ARBA00022833"/>
    </source>
</evidence>
<keyword evidence="11" id="KW-0511">Multifunctional enzyme</keyword>
<keyword evidence="18" id="KW-1185">Reference proteome</keyword>
<comment type="caution">
    <text evidence="17">The sequence shown here is derived from an EMBL/GenBank/DDBJ whole genome shotgun (WGS) entry which is preliminary data.</text>
</comment>
<proteinExistence type="inferred from homology"/>
<evidence type="ECO:0000256" key="4">
    <source>
        <dbReference type="ARBA" id="ARBA00005259"/>
    </source>
</evidence>